<protein>
    <recommendedName>
        <fullName evidence="1">NurA domain-containing protein</fullName>
    </recommendedName>
</protein>
<sequence length="329" mass="37929">MPQLGRYRFSFDTWKTLEIEDEYLEESEEIEDPEVETKDWGPIEGVPCEGLSVVFVDGVRRTEHLIYLEDDEGNFSEGAFVSVGAGALFMRHAQINPAHQAFQNFMVERFLLLKEGIDLGEEKLRFNFRESVLEFRVKTTNKELSPFVNELMSRMESQVAEHTFKRLKPDLMITDGTVHYNAKIKELPFVGYVKKHRKRYVPNDKTYVFRELKVGERTPIVKLHSQPNMEGEGVKSFDKFTWYVRISENEGISGIARLEVSAGIGLKKAIALANQTAWIIPKFASAEFSDRRAPHNLTPIKHLENALRRRLGSQALIRRILLKELITAR</sequence>
<dbReference type="Pfam" id="PF09376">
    <property type="entry name" value="NurA"/>
    <property type="match status" value="1"/>
</dbReference>
<dbReference type="InterPro" id="IPR012337">
    <property type="entry name" value="RNaseH-like_sf"/>
</dbReference>
<gene>
    <name evidence="2" type="ORF">BCF55_0787</name>
</gene>
<reference evidence="2 3" key="1">
    <citation type="submission" date="2018-10" db="EMBL/GenBank/DDBJ databases">
        <title>Genomic Encyclopedia of Archaeal and Bacterial Type Strains, Phase II (KMG-II): from individual species to whole genera.</title>
        <authorList>
            <person name="Goeker M."/>
        </authorList>
    </citation>
    <scope>NUCLEOTIDE SEQUENCE [LARGE SCALE GENOMIC DNA]</scope>
    <source>
        <strain evidence="2 3">DSM 16510</strain>
    </source>
</reference>
<evidence type="ECO:0000259" key="1">
    <source>
        <dbReference type="Pfam" id="PF09376"/>
    </source>
</evidence>
<dbReference type="RefSeq" id="WP_121010271.1">
    <property type="nucleotide sequence ID" value="NZ_RCCJ01000001.1"/>
</dbReference>
<proteinExistence type="predicted"/>
<name>A0A497XTQ6_9AQUI</name>
<organism evidence="2 3">
    <name type="scientific">Hydrogenivirga caldilitoris</name>
    <dbReference type="NCBI Taxonomy" id="246264"/>
    <lineage>
        <taxon>Bacteria</taxon>
        <taxon>Pseudomonadati</taxon>
        <taxon>Aquificota</taxon>
        <taxon>Aquificia</taxon>
        <taxon>Aquificales</taxon>
        <taxon>Aquificaceae</taxon>
        <taxon>Hydrogenivirga</taxon>
    </lineage>
</organism>
<evidence type="ECO:0000313" key="3">
    <source>
        <dbReference type="Proteomes" id="UP000267841"/>
    </source>
</evidence>
<dbReference type="EMBL" id="RCCJ01000001">
    <property type="protein sequence ID" value="RLJ70512.1"/>
    <property type="molecule type" value="Genomic_DNA"/>
</dbReference>
<evidence type="ECO:0000313" key="2">
    <source>
        <dbReference type="EMBL" id="RLJ70512.1"/>
    </source>
</evidence>
<dbReference type="SUPFAM" id="SSF53098">
    <property type="entry name" value="Ribonuclease H-like"/>
    <property type="match status" value="1"/>
</dbReference>
<dbReference type="OrthoDB" id="255198at2"/>
<feature type="domain" description="NurA" evidence="1">
    <location>
        <begin position="129"/>
        <end position="302"/>
    </location>
</feature>
<accession>A0A497XTQ6</accession>
<keyword evidence="3" id="KW-1185">Reference proteome</keyword>
<dbReference type="InterPro" id="IPR018977">
    <property type="entry name" value="NurA_domain"/>
</dbReference>
<dbReference type="Proteomes" id="UP000267841">
    <property type="component" value="Unassembled WGS sequence"/>
</dbReference>
<dbReference type="AlphaFoldDB" id="A0A497XTQ6"/>
<comment type="caution">
    <text evidence="2">The sequence shown here is derived from an EMBL/GenBank/DDBJ whole genome shotgun (WGS) entry which is preliminary data.</text>
</comment>